<dbReference type="SUPFAM" id="SSF161098">
    <property type="entry name" value="MetI-like"/>
    <property type="match status" value="1"/>
</dbReference>
<feature type="transmembrane region" description="Helical" evidence="7">
    <location>
        <begin position="378"/>
        <end position="403"/>
    </location>
</feature>
<dbReference type="InterPro" id="IPR000515">
    <property type="entry name" value="MetI-like"/>
</dbReference>
<evidence type="ECO:0000313" key="9">
    <source>
        <dbReference type="EMBL" id="MBS2126523.1"/>
    </source>
</evidence>
<keyword evidence="7" id="KW-0813">Transport</keyword>
<evidence type="ECO:0000256" key="1">
    <source>
        <dbReference type="ARBA" id="ARBA00004141"/>
    </source>
</evidence>
<keyword evidence="5 7" id="KW-1133">Transmembrane helix</keyword>
<protein>
    <submittedName>
        <fullName evidence="9">ABC transporter substrate-binding protein/permease</fullName>
    </submittedName>
</protein>
<accession>A0ABS5K588</accession>
<comment type="similarity">
    <text evidence="2">Belongs to the binding-protein-dependent transport system permease family. HisMQ subfamily.</text>
</comment>
<dbReference type="RefSeq" id="WP_212331918.1">
    <property type="nucleotide sequence ID" value="NZ_JAGVRH010000008.1"/>
</dbReference>
<evidence type="ECO:0000256" key="5">
    <source>
        <dbReference type="ARBA" id="ARBA00022989"/>
    </source>
</evidence>
<evidence type="ECO:0000256" key="2">
    <source>
        <dbReference type="ARBA" id="ARBA00010072"/>
    </source>
</evidence>
<keyword evidence="10" id="KW-1185">Reference proteome</keyword>
<dbReference type="Proteomes" id="UP000811481">
    <property type="component" value="Unassembled WGS sequence"/>
</dbReference>
<dbReference type="Gene3D" id="3.40.190.10">
    <property type="entry name" value="Periplasmic binding protein-like II"/>
    <property type="match status" value="2"/>
</dbReference>
<evidence type="ECO:0000313" key="10">
    <source>
        <dbReference type="Proteomes" id="UP000811481"/>
    </source>
</evidence>
<evidence type="ECO:0000256" key="4">
    <source>
        <dbReference type="ARBA" id="ARBA00022970"/>
    </source>
</evidence>
<dbReference type="PANTHER" id="PTHR30614">
    <property type="entry name" value="MEMBRANE COMPONENT OF AMINO ACID ABC TRANSPORTER"/>
    <property type="match status" value="1"/>
</dbReference>
<feature type="transmembrane region" description="Helical" evidence="7">
    <location>
        <begin position="335"/>
        <end position="357"/>
    </location>
</feature>
<name>A0ABS5K588_9MOLU</name>
<comment type="subcellular location">
    <subcellularLocation>
        <location evidence="7">Cell membrane</location>
        <topology evidence="7">Multi-pass membrane protein</topology>
    </subcellularLocation>
    <subcellularLocation>
        <location evidence="1">Membrane</location>
        <topology evidence="1">Multi-pass membrane protein</topology>
    </subcellularLocation>
</comment>
<evidence type="ECO:0000256" key="6">
    <source>
        <dbReference type="ARBA" id="ARBA00023136"/>
    </source>
</evidence>
<comment type="caution">
    <text evidence="9">The sequence shown here is derived from an EMBL/GenBank/DDBJ whole genome shotgun (WGS) entry which is preliminary data.</text>
</comment>
<dbReference type="EMBL" id="JAGVRH010000008">
    <property type="protein sequence ID" value="MBS2126523.1"/>
    <property type="molecule type" value="Genomic_DNA"/>
</dbReference>
<dbReference type="PROSITE" id="PS50928">
    <property type="entry name" value="ABC_TM1"/>
    <property type="match status" value="1"/>
</dbReference>
<reference evidence="9" key="1">
    <citation type="submission" date="2021-04" db="EMBL/GenBank/DDBJ databases">
        <title>Draft genome sequence of StrPh-CL8, a phytoplasma strain causing strawberry phyllody in Chile.</title>
        <authorList>
            <person name="Cui W."/>
            <person name="Zamorano A."/>
            <person name="Fiore N."/>
        </authorList>
    </citation>
    <scope>NUCLEOTIDE SEQUENCE [LARGE SCALE GENOMIC DNA]</scope>
    <source>
        <strain evidence="9">StrPh-Cl</strain>
    </source>
</reference>
<feature type="domain" description="ABC transmembrane type-1" evidence="8">
    <location>
        <begin position="331"/>
        <end position="537"/>
    </location>
</feature>
<dbReference type="CDD" id="cd06261">
    <property type="entry name" value="TM_PBP2"/>
    <property type="match status" value="1"/>
</dbReference>
<proteinExistence type="inferred from homology"/>
<dbReference type="SUPFAM" id="SSF53850">
    <property type="entry name" value="Periplasmic binding protein-like II"/>
    <property type="match status" value="1"/>
</dbReference>
<feature type="transmembrane region" description="Helical" evidence="7">
    <location>
        <begin position="515"/>
        <end position="536"/>
    </location>
</feature>
<sequence>MLNGNLIKENFKSHFKKILIIVISLLSVTAMHIRLHYMSPVANNQISRTNTITLGVVNCCPPVAFDGANVVNPDYKIQTTNDEYISGSDVIFFKEVAKKMGKILQIKSYSGFQGVFNDLDQGIIDCVMGMMNITPERTQNFDAVEYCPTNTKILFKKDYDKLNLVDSKNQIPWDAIKNNKVKVTVINGCSYFQKLEKQGHEKHTKTSDDHNGCLTFLENGVSEGYMNDNFIIDAVAKQPKYKDDYQSLQMSGKTYPLGIFFKKNKPKLKESLEKHIQECIDEAKKNDNDKYENGYDYYFDMACNIVQDQNQSTNQITTKYKTTIWKNLLTYEKGLYYSLLLSFYGLIVGFGLALLCFKLKTLSLVTRKQTRMIKMIALLIDGIVSLFKSIPVMLQTLLIYNLFIRTNIPLFKSNLGTFTVGLIIIVLNTGFNLAFIMINHAQFLDKEQIRAGHALGMNHKQVFKHIIFAQTLTKTVPSLWNQFIINIKDTALFSVIGLASLLWSAQRNASVNYDTITPFLVVSIFYLVLVFIISLLSRITLNKNKQQ</sequence>
<keyword evidence="4" id="KW-0029">Amino-acid transport</keyword>
<gene>
    <name evidence="9" type="ORF">J8J04_02375</name>
</gene>
<dbReference type="Pfam" id="PF00528">
    <property type="entry name" value="BPD_transp_1"/>
    <property type="match status" value="1"/>
</dbReference>
<evidence type="ECO:0000259" key="8">
    <source>
        <dbReference type="PROSITE" id="PS50928"/>
    </source>
</evidence>
<evidence type="ECO:0000256" key="3">
    <source>
        <dbReference type="ARBA" id="ARBA00022692"/>
    </source>
</evidence>
<organism evidence="9 10">
    <name type="scientific">'Fragaria x ananassa' phyllody phytoplasma</name>
    <dbReference type="NCBI Taxonomy" id="2358428"/>
    <lineage>
        <taxon>Bacteria</taxon>
        <taxon>Bacillati</taxon>
        <taxon>Mycoplasmatota</taxon>
        <taxon>Mollicutes</taxon>
        <taxon>Acholeplasmatales</taxon>
        <taxon>Acholeplasmataceae</taxon>
        <taxon>Candidatus Phytoplasma</taxon>
        <taxon>16SrXIII (Mexican periwinkle virescence group)</taxon>
    </lineage>
</organism>
<feature type="transmembrane region" description="Helical" evidence="7">
    <location>
        <begin position="483"/>
        <end position="503"/>
    </location>
</feature>
<dbReference type="Gene3D" id="1.10.3720.10">
    <property type="entry name" value="MetI-like"/>
    <property type="match status" value="1"/>
</dbReference>
<evidence type="ECO:0000256" key="7">
    <source>
        <dbReference type="RuleBase" id="RU363032"/>
    </source>
</evidence>
<keyword evidence="3 7" id="KW-0812">Transmembrane</keyword>
<dbReference type="PANTHER" id="PTHR30614:SF20">
    <property type="entry name" value="GLUTAMINE TRANSPORT SYSTEM PERMEASE PROTEIN GLNP"/>
    <property type="match status" value="1"/>
</dbReference>
<dbReference type="SMART" id="SM00062">
    <property type="entry name" value="PBPb"/>
    <property type="match status" value="1"/>
</dbReference>
<dbReference type="Pfam" id="PF00497">
    <property type="entry name" value="SBP_bac_3"/>
    <property type="match status" value="1"/>
</dbReference>
<dbReference type="InterPro" id="IPR043429">
    <property type="entry name" value="ArtM/GltK/GlnP/TcyL/YhdX-like"/>
</dbReference>
<feature type="transmembrane region" description="Helical" evidence="7">
    <location>
        <begin position="415"/>
        <end position="438"/>
    </location>
</feature>
<dbReference type="InterPro" id="IPR001638">
    <property type="entry name" value="Solute-binding_3/MltF_N"/>
</dbReference>
<keyword evidence="6 7" id="KW-0472">Membrane</keyword>
<dbReference type="InterPro" id="IPR035906">
    <property type="entry name" value="MetI-like_sf"/>
</dbReference>